<evidence type="ECO:0000313" key="1">
    <source>
        <dbReference type="EMBL" id="MFC4997177.1"/>
    </source>
</evidence>
<dbReference type="Proteomes" id="UP001595912">
    <property type="component" value="Unassembled WGS sequence"/>
</dbReference>
<organism evidence="1 2">
    <name type="scientific">Dactylosporangium cerinum</name>
    <dbReference type="NCBI Taxonomy" id="1434730"/>
    <lineage>
        <taxon>Bacteria</taxon>
        <taxon>Bacillati</taxon>
        <taxon>Actinomycetota</taxon>
        <taxon>Actinomycetes</taxon>
        <taxon>Micromonosporales</taxon>
        <taxon>Micromonosporaceae</taxon>
        <taxon>Dactylosporangium</taxon>
    </lineage>
</organism>
<comment type="caution">
    <text evidence="1">The sequence shown here is derived from an EMBL/GenBank/DDBJ whole genome shotgun (WGS) entry which is preliminary data.</text>
</comment>
<gene>
    <name evidence="1" type="ORF">ACFPIJ_04990</name>
</gene>
<keyword evidence="2" id="KW-1185">Reference proteome</keyword>
<accession>A0ABV9VLC7</accession>
<evidence type="ECO:0000313" key="2">
    <source>
        <dbReference type="Proteomes" id="UP001595912"/>
    </source>
</evidence>
<dbReference type="RefSeq" id="WP_380113410.1">
    <property type="nucleotide sequence ID" value="NZ_JBHSIU010000008.1"/>
</dbReference>
<name>A0ABV9VLC7_9ACTN</name>
<proteinExistence type="predicted"/>
<protein>
    <submittedName>
        <fullName evidence="1">Uncharacterized protein</fullName>
    </submittedName>
</protein>
<sequence>MDDLTVHLALPGPDRLLADAVPVVQRWLTEWSDYGTVTIALTPAARVETVDAGVTDAAGARAAVLRAVLRGIDRAALLSALLGAIRRRIDPPVIVAAGDPPPAGGGELWHFESFGAGEMAVFMRVDEDAFDDLEGTLEAMLGDVASLQEPAYHDGVGQWVLGG</sequence>
<dbReference type="EMBL" id="JBHSIU010000008">
    <property type="protein sequence ID" value="MFC4997177.1"/>
    <property type="molecule type" value="Genomic_DNA"/>
</dbReference>
<reference evidence="2" key="1">
    <citation type="journal article" date="2019" name="Int. J. Syst. Evol. Microbiol.">
        <title>The Global Catalogue of Microorganisms (GCM) 10K type strain sequencing project: providing services to taxonomists for standard genome sequencing and annotation.</title>
        <authorList>
            <consortium name="The Broad Institute Genomics Platform"/>
            <consortium name="The Broad Institute Genome Sequencing Center for Infectious Disease"/>
            <person name="Wu L."/>
            <person name="Ma J."/>
        </authorList>
    </citation>
    <scope>NUCLEOTIDE SEQUENCE [LARGE SCALE GENOMIC DNA]</scope>
    <source>
        <strain evidence="2">CGMCC 4.7152</strain>
    </source>
</reference>